<dbReference type="PANTHER" id="PTHR43027">
    <property type="entry name" value="DOXORUBICIN RESISTANCE ABC TRANSPORTER PERMEASE PROTEIN DRRC-RELATED"/>
    <property type="match status" value="1"/>
</dbReference>
<keyword evidence="3 6" id="KW-1133">Transmembrane helix</keyword>
<dbReference type="GO" id="GO:0140359">
    <property type="term" value="F:ABC-type transporter activity"/>
    <property type="evidence" value="ECO:0007669"/>
    <property type="project" value="InterPro"/>
</dbReference>
<dbReference type="AlphaFoldDB" id="A0A543N7F1"/>
<dbReference type="GO" id="GO:0046677">
    <property type="term" value="P:response to antibiotic"/>
    <property type="evidence" value="ECO:0007669"/>
    <property type="project" value="UniProtKB-KW"/>
</dbReference>
<dbReference type="EMBL" id="VFQC01000003">
    <property type="protein sequence ID" value="TQN27733.1"/>
    <property type="molecule type" value="Genomic_DNA"/>
</dbReference>
<protein>
    <submittedName>
        <fullName evidence="8">ABC-2 type transport system permease protein</fullName>
    </submittedName>
</protein>
<feature type="transmembrane region" description="Helical" evidence="6">
    <location>
        <begin position="108"/>
        <end position="133"/>
    </location>
</feature>
<evidence type="ECO:0000256" key="4">
    <source>
        <dbReference type="ARBA" id="ARBA00023136"/>
    </source>
</evidence>
<gene>
    <name evidence="8" type="ORF">FHX37_4462</name>
</gene>
<keyword evidence="5" id="KW-0046">Antibiotic resistance</keyword>
<evidence type="ECO:0000256" key="3">
    <source>
        <dbReference type="ARBA" id="ARBA00022989"/>
    </source>
</evidence>
<feature type="transmembrane region" description="Helical" evidence="6">
    <location>
        <begin position="34"/>
        <end position="51"/>
    </location>
</feature>
<feature type="transmembrane region" description="Helical" evidence="6">
    <location>
        <begin position="145"/>
        <end position="165"/>
    </location>
</feature>
<organism evidence="8 9">
    <name type="scientific">Haloactinospora alba</name>
    <dbReference type="NCBI Taxonomy" id="405555"/>
    <lineage>
        <taxon>Bacteria</taxon>
        <taxon>Bacillati</taxon>
        <taxon>Actinomycetota</taxon>
        <taxon>Actinomycetes</taxon>
        <taxon>Streptosporangiales</taxon>
        <taxon>Nocardiopsidaceae</taxon>
        <taxon>Haloactinospora</taxon>
    </lineage>
</organism>
<dbReference type="PANTHER" id="PTHR43027:SF2">
    <property type="entry name" value="TRANSPORT PERMEASE PROTEIN"/>
    <property type="match status" value="1"/>
</dbReference>
<keyword evidence="9" id="KW-1185">Reference proteome</keyword>
<feature type="transmembrane region" description="Helical" evidence="6">
    <location>
        <begin position="249"/>
        <end position="268"/>
    </location>
</feature>
<dbReference type="Proteomes" id="UP000317422">
    <property type="component" value="Unassembled WGS sequence"/>
</dbReference>
<evidence type="ECO:0000313" key="9">
    <source>
        <dbReference type="Proteomes" id="UP000317422"/>
    </source>
</evidence>
<keyword evidence="2 6" id="KW-0812">Transmembrane</keyword>
<evidence type="ECO:0000256" key="1">
    <source>
        <dbReference type="ARBA" id="ARBA00004141"/>
    </source>
</evidence>
<evidence type="ECO:0000256" key="2">
    <source>
        <dbReference type="ARBA" id="ARBA00022692"/>
    </source>
</evidence>
<feature type="transmembrane region" description="Helical" evidence="6">
    <location>
        <begin position="63"/>
        <end position="88"/>
    </location>
</feature>
<dbReference type="InterPro" id="IPR052902">
    <property type="entry name" value="ABC-2_transporter"/>
</dbReference>
<evidence type="ECO:0000256" key="6">
    <source>
        <dbReference type="SAM" id="Phobius"/>
    </source>
</evidence>
<feature type="domain" description="ABC-2 type transporter transmembrane" evidence="7">
    <location>
        <begin position="65"/>
        <end position="229"/>
    </location>
</feature>
<name>A0A543N7F1_9ACTN</name>
<dbReference type="InterPro" id="IPR013525">
    <property type="entry name" value="ABC2_TM"/>
</dbReference>
<dbReference type="PIRSF" id="PIRSF006648">
    <property type="entry name" value="DrrB"/>
    <property type="match status" value="1"/>
</dbReference>
<evidence type="ECO:0000313" key="8">
    <source>
        <dbReference type="EMBL" id="TQN27733.1"/>
    </source>
</evidence>
<dbReference type="Pfam" id="PF12698">
    <property type="entry name" value="ABC2_membrane_3"/>
    <property type="match status" value="1"/>
</dbReference>
<evidence type="ECO:0000256" key="5">
    <source>
        <dbReference type="ARBA" id="ARBA00023251"/>
    </source>
</evidence>
<reference evidence="8 9" key="1">
    <citation type="submission" date="2019-06" db="EMBL/GenBank/DDBJ databases">
        <title>Sequencing the genomes of 1000 actinobacteria strains.</title>
        <authorList>
            <person name="Klenk H.-P."/>
        </authorList>
    </citation>
    <scope>NUCLEOTIDE SEQUENCE [LARGE SCALE GENOMIC DNA]</scope>
    <source>
        <strain evidence="8 9">DSM 45015</strain>
    </source>
</reference>
<dbReference type="OrthoDB" id="3399482at2"/>
<dbReference type="InterPro" id="IPR000412">
    <property type="entry name" value="ABC_2_transport"/>
</dbReference>
<dbReference type="RefSeq" id="WP_141926151.1">
    <property type="nucleotide sequence ID" value="NZ_VFQC01000003.1"/>
</dbReference>
<comment type="subcellular location">
    <subcellularLocation>
        <location evidence="1">Membrane</location>
        <topology evidence="1">Multi-pass membrane protein</topology>
    </subcellularLocation>
</comment>
<proteinExistence type="predicted"/>
<feature type="transmembrane region" description="Helical" evidence="6">
    <location>
        <begin position="177"/>
        <end position="196"/>
    </location>
</feature>
<sequence length="276" mass="29278">MTTTAPAPGPVGRTLRQTLRLARTELVLFYRYRMALYIAVLPLFLAALGLAQEGEEALPGIDMAALFIAGTIPLGAMVVGVMHVMNVLTARREQTILKRFRVSGVPPVALVGAVVLSVLVVVLALSAMIGMLLGVRYQLWPSAPVLLLLTLVLITVVMVLLGAAMTPLARNAEIAQMVSIVPFLLFYAASGLAVPLEIMPDGLAAVCRALPMAPAIELVQSAYTGHDLVGGPENASPAGIGELWLASPIPLLTLVVWCGAAVLALRFFRWDPRRSG</sequence>
<dbReference type="GO" id="GO:0043190">
    <property type="term" value="C:ATP-binding cassette (ABC) transporter complex"/>
    <property type="evidence" value="ECO:0007669"/>
    <property type="project" value="InterPro"/>
</dbReference>
<accession>A0A543N7F1</accession>
<keyword evidence="4 6" id="KW-0472">Membrane</keyword>
<comment type="caution">
    <text evidence="8">The sequence shown here is derived from an EMBL/GenBank/DDBJ whole genome shotgun (WGS) entry which is preliminary data.</text>
</comment>
<evidence type="ECO:0000259" key="7">
    <source>
        <dbReference type="Pfam" id="PF12698"/>
    </source>
</evidence>